<dbReference type="Proteomes" id="UP000587527">
    <property type="component" value="Unassembled WGS sequence"/>
</dbReference>
<dbReference type="EMBL" id="JACHMN010000002">
    <property type="protein sequence ID" value="MBB5871675.1"/>
    <property type="molecule type" value="Genomic_DNA"/>
</dbReference>
<evidence type="ECO:0000313" key="3">
    <source>
        <dbReference type="Proteomes" id="UP000587527"/>
    </source>
</evidence>
<keyword evidence="1" id="KW-0812">Transmembrane</keyword>
<keyword evidence="1" id="KW-0472">Membrane</keyword>
<sequence>MTEPTTTTRSFEPAAELLLRIGGLAVSVLLAAGSALLEALYTTARVGDSRAPWSLLAAIAGNAFLVWFARFTVGRRWAPIVPAGTWTVVMLLASYRTSEGDMLMAEANPMALGTMMAGFAAFVVAWWFLELRRGTPRR</sequence>
<evidence type="ECO:0008006" key="4">
    <source>
        <dbReference type="Google" id="ProtNLM"/>
    </source>
</evidence>
<feature type="transmembrane region" description="Helical" evidence="1">
    <location>
        <begin position="77"/>
        <end position="95"/>
    </location>
</feature>
<name>A0A841BVH1_9ACTN</name>
<evidence type="ECO:0000256" key="1">
    <source>
        <dbReference type="SAM" id="Phobius"/>
    </source>
</evidence>
<organism evidence="2 3">
    <name type="scientific">Allocatelliglobosispora scoriae</name>
    <dbReference type="NCBI Taxonomy" id="643052"/>
    <lineage>
        <taxon>Bacteria</taxon>
        <taxon>Bacillati</taxon>
        <taxon>Actinomycetota</taxon>
        <taxon>Actinomycetes</taxon>
        <taxon>Micromonosporales</taxon>
        <taxon>Micromonosporaceae</taxon>
        <taxon>Allocatelliglobosispora</taxon>
    </lineage>
</organism>
<accession>A0A841BVH1</accession>
<keyword evidence="3" id="KW-1185">Reference proteome</keyword>
<proteinExistence type="predicted"/>
<dbReference type="RefSeq" id="WP_184839892.1">
    <property type="nucleotide sequence ID" value="NZ_JACHMN010000002.1"/>
</dbReference>
<feature type="transmembrane region" description="Helical" evidence="1">
    <location>
        <begin position="53"/>
        <end position="71"/>
    </location>
</feature>
<keyword evidence="1" id="KW-1133">Transmembrane helix</keyword>
<comment type="caution">
    <text evidence="2">The sequence shown here is derived from an EMBL/GenBank/DDBJ whole genome shotgun (WGS) entry which is preliminary data.</text>
</comment>
<gene>
    <name evidence="2" type="ORF">F4553_005054</name>
</gene>
<protein>
    <recommendedName>
        <fullName evidence="4">Integral membrane protein</fullName>
    </recommendedName>
</protein>
<reference evidence="2 3" key="1">
    <citation type="submission" date="2020-08" db="EMBL/GenBank/DDBJ databases">
        <title>Sequencing the genomes of 1000 actinobacteria strains.</title>
        <authorList>
            <person name="Klenk H.-P."/>
        </authorList>
    </citation>
    <scope>NUCLEOTIDE SEQUENCE [LARGE SCALE GENOMIC DNA]</scope>
    <source>
        <strain evidence="2 3">DSM 45362</strain>
    </source>
</reference>
<evidence type="ECO:0000313" key="2">
    <source>
        <dbReference type="EMBL" id="MBB5871675.1"/>
    </source>
</evidence>
<dbReference type="AlphaFoldDB" id="A0A841BVH1"/>
<feature type="transmembrane region" description="Helical" evidence="1">
    <location>
        <begin position="107"/>
        <end position="129"/>
    </location>
</feature>
<feature type="transmembrane region" description="Helical" evidence="1">
    <location>
        <begin position="17"/>
        <end position="41"/>
    </location>
</feature>